<sequence>YGHGYEIFCVACNGAKTIIASACKASKKEQAAIILWSTLTWQQLQRLPFHNLTVTQVAFSPNGSFLLAVSRDRKWSLWKCKDDPAEPEPAFSLFACTDQRTAVHSRIIWSCDWTPDSKYFVTGSRDKKVVIWGECRSVGENNKEDPDAAKLCFSVLEVDDSVTAVGVGPVLASDGSYLIAVGTEGGKIHLYKWKPNDERLLGSNWTHCAETDGSQSHSPAVKRLSWRRRVGRAGHDSPEDSRWLQLATCGADHAVKIFSIDRHSL</sequence>
<dbReference type="InterPro" id="IPR001680">
    <property type="entry name" value="WD40_rpt"/>
</dbReference>
<evidence type="ECO:0000256" key="7">
    <source>
        <dbReference type="ARBA" id="ARBA00022574"/>
    </source>
</evidence>
<evidence type="ECO:0000256" key="4">
    <source>
        <dbReference type="ARBA" id="ARBA00005881"/>
    </source>
</evidence>
<evidence type="ECO:0000313" key="12">
    <source>
        <dbReference type="Proteomes" id="UP000694871"/>
    </source>
</evidence>
<evidence type="ECO:0000256" key="10">
    <source>
        <dbReference type="ARBA" id="ARBA00023242"/>
    </source>
</evidence>
<dbReference type="InterPro" id="IPR015943">
    <property type="entry name" value="WD40/YVTN_repeat-like_dom_sf"/>
</dbReference>
<evidence type="ECO:0000256" key="8">
    <source>
        <dbReference type="ARBA" id="ARBA00022694"/>
    </source>
</evidence>
<evidence type="ECO:0000256" key="11">
    <source>
        <dbReference type="PROSITE-ProRule" id="PRU00221"/>
    </source>
</evidence>
<evidence type="ECO:0000256" key="1">
    <source>
        <dbReference type="ARBA" id="ARBA00004123"/>
    </source>
</evidence>
<dbReference type="SUPFAM" id="SSF50978">
    <property type="entry name" value="WD40 repeat-like"/>
    <property type="match status" value="1"/>
</dbReference>
<keyword evidence="6" id="KW-0963">Cytoplasm</keyword>
<keyword evidence="9" id="KW-0677">Repeat</keyword>
<dbReference type="Gene3D" id="2.130.10.10">
    <property type="entry name" value="YVTN repeat-like/Quinoprotein amine dehydrogenase"/>
    <property type="match status" value="2"/>
</dbReference>
<feature type="repeat" description="WD" evidence="11">
    <location>
        <begin position="101"/>
        <end position="132"/>
    </location>
</feature>
<evidence type="ECO:0000256" key="6">
    <source>
        <dbReference type="ARBA" id="ARBA00022490"/>
    </source>
</evidence>
<keyword evidence="7 11" id="KW-0853">WD repeat</keyword>
<dbReference type="PROSITE" id="PS50294">
    <property type="entry name" value="WD_REPEATS_REGION"/>
    <property type="match status" value="2"/>
</dbReference>
<name>A0ABM1K7E1_GEKJA</name>
<dbReference type="Proteomes" id="UP000694871">
    <property type="component" value="Unplaced"/>
</dbReference>
<evidence type="ECO:0000256" key="9">
    <source>
        <dbReference type="ARBA" id="ARBA00022737"/>
    </source>
</evidence>
<dbReference type="GeneID" id="107112933"/>
<keyword evidence="8" id="KW-0819">tRNA processing</keyword>
<dbReference type="InterPro" id="IPR037289">
    <property type="entry name" value="Elp2"/>
</dbReference>
<gene>
    <name evidence="13" type="primary">LOC107112933</name>
</gene>
<dbReference type="PROSITE" id="PS50082">
    <property type="entry name" value="WD_REPEATS_2"/>
    <property type="match status" value="2"/>
</dbReference>
<dbReference type="PANTHER" id="PTHR44111">
    <property type="entry name" value="ELONGATOR COMPLEX PROTEIN 2"/>
    <property type="match status" value="1"/>
</dbReference>
<proteinExistence type="inferred from homology"/>
<accession>A0ABM1K7E1</accession>
<comment type="pathway">
    <text evidence="3">tRNA modification; 5-methoxycarbonylmethyl-2-thiouridine-tRNA biosynthesis.</text>
</comment>
<evidence type="ECO:0000256" key="2">
    <source>
        <dbReference type="ARBA" id="ARBA00004496"/>
    </source>
</evidence>
<reference evidence="13" key="1">
    <citation type="submission" date="2025-08" db="UniProtKB">
        <authorList>
            <consortium name="RefSeq"/>
        </authorList>
    </citation>
    <scope>IDENTIFICATION</scope>
</reference>
<comment type="subcellular location">
    <subcellularLocation>
        <location evidence="2">Cytoplasm</location>
    </subcellularLocation>
    <subcellularLocation>
        <location evidence="1">Nucleus</location>
    </subcellularLocation>
</comment>
<keyword evidence="10" id="KW-0539">Nucleus</keyword>
<dbReference type="InterPro" id="IPR036322">
    <property type="entry name" value="WD40_repeat_dom_sf"/>
</dbReference>
<organism evidence="12 13">
    <name type="scientific">Gekko japonicus</name>
    <name type="common">Schlegel's Japanese gecko</name>
    <dbReference type="NCBI Taxonomy" id="146911"/>
    <lineage>
        <taxon>Eukaryota</taxon>
        <taxon>Metazoa</taxon>
        <taxon>Chordata</taxon>
        <taxon>Craniata</taxon>
        <taxon>Vertebrata</taxon>
        <taxon>Euteleostomi</taxon>
        <taxon>Lepidosauria</taxon>
        <taxon>Squamata</taxon>
        <taxon>Bifurcata</taxon>
        <taxon>Gekkota</taxon>
        <taxon>Gekkonidae</taxon>
        <taxon>Gekkoninae</taxon>
        <taxon>Gekko</taxon>
    </lineage>
</organism>
<evidence type="ECO:0000256" key="3">
    <source>
        <dbReference type="ARBA" id="ARBA00005043"/>
    </source>
</evidence>
<dbReference type="PANTHER" id="PTHR44111:SF1">
    <property type="entry name" value="ELONGATOR COMPLEX PROTEIN 2"/>
    <property type="match status" value="1"/>
</dbReference>
<feature type="non-terminal residue" evidence="13">
    <location>
        <position position="1"/>
    </location>
</feature>
<dbReference type="Pfam" id="PF00400">
    <property type="entry name" value="WD40"/>
    <property type="match status" value="2"/>
</dbReference>
<protein>
    <recommendedName>
        <fullName evidence="5">Elongator complex protein 2</fullName>
    </recommendedName>
</protein>
<dbReference type="RefSeq" id="XP_015269628.1">
    <property type="nucleotide sequence ID" value="XM_015414142.1"/>
</dbReference>
<keyword evidence="12" id="KW-1185">Reference proteome</keyword>
<dbReference type="SMART" id="SM00320">
    <property type="entry name" value="WD40"/>
    <property type="match status" value="4"/>
</dbReference>
<evidence type="ECO:0000256" key="5">
    <source>
        <dbReference type="ARBA" id="ARBA00020267"/>
    </source>
</evidence>
<comment type="similarity">
    <text evidence="4">Belongs to the WD repeat ELP2 family.</text>
</comment>
<evidence type="ECO:0000313" key="13">
    <source>
        <dbReference type="RefSeq" id="XP_015269628.1"/>
    </source>
</evidence>
<feature type="repeat" description="WD" evidence="11">
    <location>
        <begin position="47"/>
        <end position="79"/>
    </location>
</feature>